<feature type="compositionally biased region" description="Polar residues" evidence="1">
    <location>
        <begin position="16"/>
        <end position="39"/>
    </location>
</feature>
<evidence type="ECO:0000313" key="2">
    <source>
        <dbReference type="EMBL" id="GFY14155.1"/>
    </source>
</evidence>
<proteinExistence type="predicted"/>
<evidence type="ECO:0000313" key="3">
    <source>
        <dbReference type="Proteomes" id="UP000887159"/>
    </source>
</evidence>
<name>A0A8X6SM79_TRICX</name>
<dbReference type="EMBL" id="BMAU01021327">
    <property type="protein sequence ID" value="GFY14155.1"/>
    <property type="molecule type" value="Genomic_DNA"/>
</dbReference>
<accession>A0A8X6SM79</accession>
<evidence type="ECO:0000256" key="1">
    <source>
        <dbReference type="SAM" id="MobiDB-lite"/>
    </source>
</evidence>
<comment type="caution">
    <text evidence="2">The sequence shown here is derived from an EMBL/GenBank/DDBJ whole genome shotgun (WGS) entry which is preliminary data.</text>
</comment>
<dbReference type="Proteomes" id="UP000887159">
    <property type="component" value="Unassembled WGS sequence"/>
</dbReference>
<gene>
    <name evidence="2" type="ORF">TNCV_3613441</name>
</gene>
<protein>
    <submittedName>
        <fullName evidence="2">Uncharacterized protein</fullName>
    </submittedName>
</protein>
<sequence>MVQKKQKNIFERHRNANPTPTTSHDASQPTVTEEPSGKTSMEIPLPNTPQASRPGTPEDFGPTFENCRKLQELTTVIDLYSTPLESTYLLLKGVMQSGIKDPNNPIIRKETSYMELTNERLQQAVSEYASLPLRQSQLHTSYLE</sequence>
<organism evidence="2 3">
    <name type="scientific">Trichonephila clavipes</name>
    <name type="common">Golden silk orbweaver</name>
    <name type="synonym">Nephila clavipes</name>
    <dbReference type="NCBI Taxonomy" id="2585209"/>
    <lineage>
        <taxon>Eukaryota</taxon>
        <taxon>Metazoa</taxon>
        <taxon>Ecdysozoa</taxon>
        <taxon>Arthropoda</taxon>
        <taxon>Chelicerata</taxon>
        <taxon>Arachnida</taxon>
        <taxon>Araneae</taxon>
        <taxon>Araneomorphae</taxon>
        <taxon>Entelegynae</taxon>
        <taxon>Araneoidea</taxon>
        <taxon>Nephilidae</taxon>
        <taxon>Trichonephila</taxon>
    </lineage>
</organism>
<feature type="region of interest" description="Disordered" evidence="1">
    <location>
        <begin position="1"/>
        <end position="63"/>
    </location>
</feature>
<keyword evidence="3" id="KW-1185">Reference proteome</keyword>
<reference evidence="2" key="1">
    <citation type="submission" date="2020-08" db="EMBL/GenBank/DDBJ databases">
        <title>Multicomponent nature underlies the extraordinary mechanical properties of spider dragline silk.</title>
        <authorList>
            <person name="Kono N."/>
            <person name="Nakamura H."/>
            <person name="Mori M."/>
            <person name="Yoshida Y."/>
            <person name="Ohtoshi R."/>
            <person name="Malay A.D."/>
            <person name="Moran D.A.P."/>
            <person name="Tomita M."/>
            <person name="Numata K."/>
            <person name="Arakawa K."/>
        </authorList>
    </citation>
    <scope>NUCLEOTIDE SEQUENCE</scope>
</reference>
<dbReference type="AlphaFoldDB" id="A0A8X6SM79"/>